<sequence length="283" mass="31021">MKLSNKRKAGRRADDFQITGPRDEVDELLEVMGERLKLPEVVKLAKTGGQATFLSVQVEHVEGGCAISGKTSLIYDVLKELGLDSAGPAVLRETKNEVNVENDVVKRGAAGHIRYGARVGKLLPLASHRPDVQRGVGALSWGTSGLTERGLGRLKKMSRRLAGARDCGMQLISDKGGIACQCWVDADWGRRRGAAEVLGLASLREEWQEKTVPCVMGDSSSASHIVKKRGPGKMKHVEIRFLALQQWGEQGRLRFGKVSTREKPSDMMTKSMPREKLGEFTSM</sequence>
<dbReference type="Proteomes" id="UP001189429">
    <property type="component" value="Unassembled WGS sequence"/>
</dbReference>
<name>A0ABN9R382_9DINO</name>
<evidence type="ECO:0000313" key="2">
    <source>
        <dbReference type="Proteomes" id="UP001189429"/>
    </source>
</evidence>
<reference evidence="1" key="1">
    <citation type="submission" date="2023-10" db="EMBL/GenBank/DDBJ databases">
        <authorList>
            <person name="Chen Y."/>
            <person name="Shah S."/>
            <person name="Dougan E. K."/>
            <person name="Thang M."/>
            <person name="Chan C."/>
        </authorList>
    </citation>
    <scope>NUCLEOTIDE SEQUENCE [LARGE SCALE GENOMIC DNA]</scope>
</reference>
<proteinExistence type="predicted"/>
<gene>
    <name evidence="1" type="ORF">PCOR1329_LOCUS16376</name>
</gene>
<comment type="caution">
    <text evidence="1">The sequence shown here is derived from an EMBL/GenBank/DDBJ whole genome shotgun (WGS) entry which is preliminary data.</text>
</comment>
<protein>
    <submittedName>
        <fullName evidence="1">Uncharacterized protein</fullName>
    </submittedName>
</protein>
<accession>A0ABN9R382</accession>
<evidence type="ECO:0000313" key="1">
    <source>
        <dbReference type="EMBL" id="CAK0811925.1"/>
    </source>
</evidence>
<dbReference type="EMBL" id="CAUYUJ010005010">
    <property type="protein sequence ID" value="CAK0811925.1"/>
    <property type="molecule type" value="Genomic_DNA"/>
</dbReference>
<organism evidence="1 2">
    <name type="scientific">Prorocentrum cordatum</name>
    <dbReference type="NCBI Taxonomy" id="2364126"/>
    <lineage>
        <taxon>Eukaryota</taxon>
        <taxon>Sar</taxon>
        <taxon>Alveolata</taxon>
        <taxon>Dinophyceae</taxon>
        <taxon>Prorocentrales</taxon>
        <taxon>Prorocentraceae</taxon>
        <taxon>Prorocentrum</taxon>
    </lineage>
</organism>
<feature type="non-terminal residue" evidence="1">
    <location>
        <position position="283"/>
    </location>
</feature>
<keyword evidence="2" id="KW-1185">Reference proteome</keyword>